<dbReference type="EMBL" id="JAHHGM010000004">
    <property type="protein sequence ID" value="MBT2988524.1"/>
    <property type="molecule type" value="Genomic_DNA"/>
</dbReference>
<dbReference type="Pfam" id="PF01522">
    <property type="entry name" value="Polysacc_deac_1"/>
    <property type="match status" value="1"/>
</dbReference>
<name>A0A944M974_9GAMM</name>
<dbReference type="CDD" id="cd10941">
    <property type="entry name" value="CE4_PuuE_HpPgdA_like_2"/>
    <property type="match status" value="1"/>
</dbReference>
<protein>
    <submittedName>
        <fullName evidence="2">DUF3473 domain-containing protein</fullName>
    </submittedName>
</protein>
<sequence>MLNEQKLYSADHVINAITVDVEDYYQVSAFAKNIEKNNWSDYESRVERNTHKLLEIFDQYNTKGTFFVLGWIAERFPNLINDIQQSGHEIASHGYSHDLVYNQTVAEFREETRRTKEILENIINKPIYGYRAASYSIVEKSIWALDVLTELGFTYDSSIFPIVHDRYGIPGAKTEPHVYKTESGNSIIEFPISTVGLGNTRLPISGGGYFRLLPYWVTRSGLNKINKKEKKPFIFYMHPWEIDTGQPRIKSNMLSEFRHYNNISKFDQRLRKLLQDFKFSTVSDVLERNGF</sequence>
<dbReference type="NCBIfam" id="TIGR03006">
    <property type="entry name" value="pepcterm_polyde"/>
    <property type="match status" value="1"/>
</dbReference>
<feature type="domain" description="NodB homology" evidence="1">
    <location>
        <begin position="36"/>
        <end position="291"/>
    </location>
</feature>
<reference evidence="2 3" key="1">
    <citation type="submission" date="2021-05" db="EMBL/GenBank/DDBJ databases">
        <title>Genetic and Functional Diversity in Clade A Lucinid endosymbionts from the Bahamas.</title>
        <authorList>
            <person name="Giani N.M."/>
            <person name="Engel A.S."/>
            <person name="Campbell B.J."/>
        </authorList>
    </citation>
    <scope>NUCLEOTIDE SEQUENCE [LARGE SCALE GENOMIC DNA]</scope>
    <source>
        <strain evidence="2">LUC16012Gg_MoonRockCtena</strain>
    </source>
</reference>
<dbReference type="PANTHER" id="PTHR47561">
    <property type="entry name" value="POLYSACCHARIDE DEACETYLASE FAMILY PROTEIN (AFU_ORTHOLOGUE AFUA_6G05030)"/>
    <property type="match status" value="1"/>
</dbReference>
<dbReference type="Proteomes" id="UP000770889">
    <property type="component" value="Unassembled WGS sequence"/>
</dbReference>
<evidence type="ECO:0000259" key="1">
    <source>
        <dbReference type="PROSITE" id="PS51677"/>
    </source>
</evidence>
<dbReference type="InterPro" id="IPR045235">
    <property type="entry name" value="PuuE_HpPgdA-like"/>
</dbReference>
<dbReference type="InterPro" id="IPR022560">
    <property type="entry name" value="DUF3473"/>
</dbReference>
<dbReference type="InterPro" id="IPR002509">
    <property type="entry name" value="NODB_dom"/>
</dbReference>
<dbReference type="PANTHER" id="PTHR47561:SF1">
    <property type="entry name" value="POLYSACCHARIDE DEACETYLASE FAMILY PROTEIN (AFU_ORTHOLOGUE AFUA_6G05030)"/>
    <property type="match status" value="1"/>
</dbReference>
<dbReference type="GO" id="GO:0016810">
    <property type="term" value="F:hydrolase activity, acting on carbon-nitrogen (but not peptide) bonds"/>
    <property type="evidence" value="ECO:0007669"/>
    <property type="project" value="InterPro"/>
</dbReference>
<proteinExistence type="predicted"/>
<evidence type="ECO:0000313" key="3">
    <source>
        <dbReference type="Proteomes" id="UP000770889"/>
    </source>
</evidence>
<dbReference type="InterPro" id="IPR011330">
    <property type="entry name" value="Glyco_hydro/deAcase_b/a-brl"/>
</dbReference>
<dbReference type="AlphaFoldDB" id="A0A944M974"/>
<dbReference type="Gene3D" id="3.20.20.370">
    <property type="entry name" value="Glycoside hydrolase/deacetylase"/>
    <property type="match status" value="1"/>
</dbReference>
<dbReference type="PROSITE" id="PS51677">
    <property type="entry name" value="NODB"/>
    <property type="match status" value="1"/>
</dbReference>
<dbReference type="GO" id="GO:0005975">
    <property type="term" value="P:carbohydrate metabolic process"/>
    <property type="evidence" value="ECO:0007669"/>
    <property type="project" value="InterPro"/>
</dbReference>
<gene>
    <name evidence="2" type="ORF">KME65_06125</name>
</gene>
<comment type="caution">
    <text evidence="2">The sequence shown here is derived from an EMBL/GenBank/DDBJ whole genome shotgun (WGS) entry which is preliminary data.</text>
</comment>
<dbReference type="Pfam" id="PF11959">
    <property type="entry name" value="DUF3473"/>
    <property type="match status" value="1"/>
</dbReference>
<accession>A0A944M974</accession>
<dbReference type="InterPro" id="IPR014344">
    <property type="entry name" value="XrtA_polysacc_deacetyl"/>
</dbReference>
<organism evidence="2 3">
    <name type="scientific">Candidatus Thiodiazotropha taylori</name>
    <dbReference type="NCBI Taxonomy" id="2792791"/>
    <lineage>
        <taxon>Bacteria</taxon>
        <taxon>Pseudomonadati</taxon>
        <taxon>Pseudomonadota</taxon>
        <taxon>Gammaproteobacteria</taxon>
        <taxon>Chromatiales</taxon>
        <taxon>Sedimenticolaceae</taxon>
        <taxon>Candidatus Thiodiazotropha</taxon>
    </lineage>
</organism>
<dbReference type="SUPFAM" id="SSF88713">
    <property type="entry name" value="Glycoside hydrolase/deacetylase"/>
    <property type="match status" value="1"/>
</dbReference>
<evidence type="ECO:0000313" key="2">
    <source>
        <dbReference type="EMBL" id="MBT2988524.1"/>
    </source>
</evidence>